<accession>A0A067QHH9</accession>
<feature type="region of interest" description="Disordered" evidence="1">
    <location>
        <begin position="75"/>
        <end position="98"/>
    </location>
</feature>
<feature type="region of interest" description="Disordered" evidence="1">
    <location>
        <begin position="1"/>
        <end position="27"/>
    </location>
</feature>
<feature type="compositionally biased region" description="Acidic residues" evidence="1">
    <location>
        <begin position="88"/>
        <end position="98"/>
    </location>
</feature>
<organism evidence="2 3">
    <name type="scientific">Jaapia argillacea MUCL 33604</name>
    <dbReference type="NCBI Taxonomy" id="933084"/>
    <lineage>
        <taxon>Eukaryota</taxon>
        <taxon>Fungi</taxon>
        <taxon>Dikarya</taxon>
        <taxon>Basidiomycota</taxon>
        <taxon>Agaricomycotina</taxon>
        <taxon>Agaricomycetes</taxon>
        <taxon>Agaricomycetidae</taxon>
        <taxon>Jaapiales</taxon>
        <taxon>Jaapiaceae</taxon>
        <taxon>Jaapia</taxon>
    </lineage>
</organism>
<evidence type="ECO:0000256" key="1">
    <source>
        <dbReference type="SAM" id="MobiDB-lite"/>
    </source>
</evidence>
<dbReference type="OrthoDB" id="2553859at2759"/>
<dbReference type="EMBL" id="KL197710">
    <property type="protein sequence ID" value="KDQ62942.1"/>
    <property type="molecule type" value="Genomic_DNA"/>
</dbReference>
<dbReference type="Proteomes" id="UP000027265">
    <property type="component" value="Unassembled WGS sequence"/>
</dbReference>
<dbReference type="AlphaFoldDB" id="A0A067QHH9"/>
<keyword evidence="3" id="KW-1185">Reference proteome</keyword>
<protein>
    <submittedName>
        <fullName evidence="2">Uncharacterized protein</fullName>
    </submittedName>
</protein>
<evidence type="ECO:0000313" key="2">
    <source>
        <dbReference type="EMBL" id="KDQ62942.1"/>
    </source>
</evidence>
<reference evidence="3" key="1">
    <citation type="journal article" date="2014" name="Proc. Natl. Acad. Sci. U.S.A.">
        <title>Extensive sampling of basidiomycete genomes demonstrates inadequacy of the white-rot/brown-rot paradigm for wood decay fungi.</title>
        <authorList>
            <person name="Riley R."/>
            <person name="Salamov A.A."/>
            <person name="Brown D.W."/>
            <person name="Nagy L.G."/>
            <person name="Floudas D."/>
            <person name="Held B.W."/>
            <person name="Levasseur A."/>
            <person name="Lombard V."/>
            <person name="Morin E."/>
            <person name="Otillar R."/>
            <person name="Lindquist E.A."/>
            <person name="Sun H."/>
            <person name="LaButti K.M."/>
            <person name="Schmutz J."/>
            <person name="Jabbour D."/>
            <person name="Luo H."/>
            <person name="Baker S.E."/>
            <person name="Pisabarro A.G."/>
            <person name="Walton J.D."/>
            <person name="Blanchette R.A."/>
            <person name="Henrissat B."/>
            <person name="Martin F."/>
            <person name="Cullen D."/>
            <person name="Hibbett D.S."/>
            <person name="Grigoriev I.V."/>
        </authorList>
    </citation>
    <scope>NUCLEOTIDE SEQUENCE [LARGE SCALE GENOMIC DNA]</scope>
    <source>
        <strain evidence="3">MUCL 33604</strain>
    </source>
</reference>
<dbReference type="InParanoid" id="A0A067QHH9"/>
<gene>
    <name evidence="2" type="ORF">JAAARDRAFT_360460</name>
</gene>
<evidence type="ECO:0000313" key="3">
    <source>
        <dbReference type="Proteomes" id="UP000027265"/>
    </source>
</evidence>
<name>A0A067QHH9_9AGAM</name>
<feature type="compositionally biased region" description="Basic and acidic residues" evidence="1">
    <location>
        <begin position="75"/>
        <end position="87"/>
    </location>
</feature>
<dbReference type="HOGENOM" id="CLU_148177_1_0_1"/>
<proteinExistence type="predicted"/>
<sequence>MSRAITITYDLRPPAGTPSPGACLSSTKSHEIGAEVVKDDGGEKGYYQALREAIGTAKGVLGEELTVWRDAVGNREQGKEARVPMRGEDEEGEEEGTT</sequence>